<accession>A0A8X7CE83</accession>
<gene>
    <name evidence="2" type="ORF">TNIN_119811</name>
</gene>
<name>A0A8X7CE83_9ARAC</name>
<proteinExistence type="predicted"/>
<feature type="coiled-coil region" evidence="1">
    <location>
        <begin position="140"/>
        <end position="186"/>
    </location>
</feature>
<sequence length="372" mass="43454">MEWDSDRLLSFCFFVWSRSWHESLEKAGNRCLRSRHLSSPRTTWIEIKSSYISALSPAACVTGLERVRHTLKHETPAPGLCVGLCGRRLLQRVRALGVHDPELEQMADDLETELGRKIREALKEMLEKIKDHVENGKAVGRELVEKVKELRDKLKDLGEKDGEKVKEMLQKIREKAREALRKILERLGLGKRNLDDSMDQVARMKFREIIEKIREKILSDETIQQIREYIRNHYGESPLVKKLQKFVEKLSDSDLREILSHLLDPNPQKAMQMRGETWDKLKNFFKDLNIKIQEHSKKFGQWVKDMWGKGLDKMKDKYGTIKAIAMEFIANSKDMSAEMTREALEFFRPYKDDLGTLWNKLVDATKEAIGKF</sequence>
<protein>
    <submittedName>
        <fullName evidence="2">Laminin subunit alpha-2</fullName>
    </submittedName>
</protein>
<dbReference type="OrthoDB" id="6420733at2759"/>
<keyword evidence="3" id="KW-1185">Reference proteome</keyword>
<evidence type="ECO:0000313" key="2">
    <source>
        <dbReference type="EMBL" id="GFY63291.1"/>
    </source>
</evidence>
<dbReference type="AlphaFoldDB" id="A0A8X7CE83"/>
<evidence type="ECO:0000256" key="1">
    <source>
        <dbReference type="SAM" id="Coils"/>
    </source>
</evidence>
<keyword evidence="1" id="KW-0175">Coiled coil</keyword>
<evidence type="ECO:0000313" key="3">
    <source>
        <dbReference type="Proteomes" id="UP000886998"/>
    </source>
</evidence>
<comment type="caution">
    <text evidence="2">The sequence shown here is derived from an EMBL/GenBank/DDBJ whole genome shotgun (WGS) entry which is preliminary data.</text>
</comment>
<dbReference type="Proteomes" id="UP000886998">
    <property type="component" value="Unassembled WGS sequence"/>
</dbReference>
<reference evidence="2" key="1">
    <citation type="submission" date="2020-08" db="EMBL/GenBank/DDBJ databases">
        <title>Multicomponent nature underlies the extraordinary mechanical properties of spider dragline silk.</title>
        <authorList>
            <person name="Kono N."/>
            <person name="Nakamura H."/>
            <person name="Mori M."/>
            <person name="Yoshida Y."/>
            <person name="Ohtoshi R."/>
            <person name="Malay A.D."/>
            <person name="Moran D.A.P."/>
            <person name="Tomita M."/>
            <person name="Numata K."/>
            <person name="Arakawa K."/>
        </authorList>
    </citation>
    <scope>NUCLEOTIDE SEQUENCE</scope>
</reference>
<dbReference type="Gene3D" id="1.10.287.700">
    <property type="entry name" value="Helix hairpin bin"/>
    <property type="match status" value="1"/>
</dbReference>
<organism evidence="2 3">
    <name type="scientific">Trichonephila inaurata madagascariensis</name>
    <dbReference type="NCBI Taxonomy" id="2747483"/>
    <lineage>
        <taxon>Eukaryota</taxon>
        <taxon>Metazoa</taxon>
        <taxon>Ecdysozoa</taxon>
        <taxon>Arthropoda</taxon>
        <taxon>Chelicerata</taxon>
        <taxon>Arachnida</taxon>
        <taxon>Araneae</taxon>
        <taxon>Araneomorphae</taxon>
        <taxon>Entelegynae</taxon>
        <taxon>Araneoidea</taxon>
        <taxon>Nephilidae</taxon>
        <taxon>Trichonephila</taxon>
        <taxon>Trichonephila inaurata</taxon>
    </lineage>
</organism>
<dbReference type="EMBL" id="BMAV01014704">
    <property type="protein sequence ID" value="GFY63291.1"/>
    <property type="molecule type" value="Genomic_DNA"/>
</dbReference>